<comment type="similarity">
    <text evidence="2">Belongs to the cytochrome P450 family.</text>
</comment>
<dbReference type="InterPro" id="IPR050193">
    <property type="entry name" value="Cytochrome_P450_71"/>
</dbReference>
<evidence type="ECO:0000256" key="3">
    <source>
        <dbReference type="ARBA" id="ARBA00022692"/>
    </source>
</evidence>
<keyword evidence="4" id="KW-1133">Transmembrane helix</keyword>
<evidence type="ECO:0000256" key="2">
    <source>
        <dbReference type="ARBA" id="ARBA00010617"/>
    </source>
</evidence>
<dbReference type="AlphaFoldDB" id="A0AAW2Y6L4"/>
<evidence type="ECO:0000313" key="7">
    <source>
        <dbReference type="EMBL" id="KAL0461318.1"/>
    </source>
</evidence>
<keyword evidence="3" id="KW-0812">Transmembrane</keyword>
<keyword evidence="5" id="KW-0560">Oxidoreductase</keyword>
<comment type="caution">
    <text evidence="7">The sequence shown here is derived from an EMBL/GenBank/DDBJ whole genome shotgun (WGS) entry which is preliminary data.</text>
</comment>
<organism evidence="7">
    <name type="scientific">Sesamum latifolium</name>
    <dbReference type="NCBI Taxonomy" id="2727402"/>
    <lineage>
        <taxon>Eukaryota</taxon>
        <taxon>Viridiplantae</taxon>
        <taxon>Streptophyta</taxon>
        <taxon>Embryophyta</taxon>
        <taxon>Tracheophyta</taxon>
        <taxon>Spermatophyta</taxon>
        <taxon>Magnoliopsida</taxon>
        <taxon>eudicotyledons</taxon>
        <taxon>Gunneridae</taxon>
        <taxon>Pentapetalae</taxon>
        <taxon>asterids</taxon>
        <taxon>lamiids</taxon>
        <taxon>Lamiales</taxon>
        <taxon>Pedaliaceae</taxon>
        <taxon>Sesamum</taxon>
    </lineage>
</organism>
<keyword evidence="6" id="KW-0472">Membrane</keyword>
<sequence>MIDSFSAEDFFPNFFGWTIDLLTGHKARLDKCFHKLDGYLDMVLDEHLNRENTRKGDDDDLVDVLLGLSNEETGLPLTKEHIKAIFMVEMFDKILSYDVFFSEGLMLSSFQNTFLGGVDTSAIVIIWAMSELIRNPQTMQKAQAEIRTKTWSKANTRA</sequence>
<evidence type="ECO:0000256" key="5">
    <source>
        <dbReference type="ARBA" id="ARBA00023002"/>
    </source>
</evidence>
<dbReference type="PANTHER" id="PTHR47956">
    <property type="entry name" value="CYTOCHROME P450 71B11-RELATED"/>
    <property type="match status" value="1"/>
</dbReference>
<dbReference type="EMBL" id="JACGWN010000001">
    <property type="protein sequence ID" value="KAL0461318.1"/>
    <property type="molecule type" value="Genomic_DNA"/>
</dbReference>
<gene>
    <name evidence="7" type="ORF">Slati_0019400</name>
</gene>
<dbReference type="GO" id="GO:0020037">
    <property type="term" value="F:heme binding"/>
    <property type="evidence" value="ECO:0007669"/>
    <property type="project" value="InterPro"/>
</dbReference>
<dbReference type="GO" id="GO:0016705">
    <property type="term" value="F:oxidoreductase activity, acting on paired donors, with incorporation or reduction of molecular oxygen"/>
    <property type="evidence" value="ECO:0007669"/>
    <property type="project" value="InterPro"/>
</dbReference>
<name>A0AAW2Y6L4_9LAMI</name>
<accession>A0AAW2Y6L4</accession>
<dbReference type="GO" id="GO:0016020">
    <property type="term" value="C:membrane"/>
    <property type="evidence" value="ECO:0007669"/>
    <property type="project" value="UniProtKB-SubCell"/>
</dbReference>
<proteinExistence type="inferred from homology"/>
<dbReference type="Gene3D" id="1.10.630.10">
    <property type="entry name" value="Cytochrome P450"/>
    <property type="match status" value="1"/>
</dbReference>
<protein>
    <submittedName>
        <fullName evidence="7">4-hydroxyphenylacetaldehyde oxime monooxygenase</fullName>
    </submittedName>
</protein>
<dbReference type="InterPro" id="IPR036396">
    <property type="entry name" value="Cyt_P450_sf"/>
</dbReference>
<dbReference type="SUPFAM" id="SSF48264">
    <property type="entry name" value="Cytochrome P450"/>
    <property type="match status" value="1"/>
</dbReference>
<keyword evidence="7" id="KW-0503">Monooxygenase</keyword>
<comment type="subcellular location">
    <subcellularLocation>
        <location evidence="1">Membrane</location>
        <topology evidence="1">Single-pass membrane protein</topology>
    </subcellularLocation>
</comment>
<dbReference type="GO" id="GO:0005506">
    <property type="term" value="F:iron ion binding"/>
    <property type="evidence" value="ECO:0007669"/>
    <property type="project" value="InterPro"/>
</dbReference>
<dbReference type="InterPro" id="IPR001128">
    <property type="entry name" value="Cyt_P450"/>
</dbReference>
<evidence type="ECO:0000256" key="1">
    <source>
        <dbReference type="ARBA" id="ARBA00004167"/>
    </source>
</evidence>
<dbReference type="GO" id="GO:0004497">
    <property type="term" value="F:monooxygenase activity"/>
    <property type="evidence" value="ECO:0007669"/>
    <property type="project" value="UniProtKB-KW"/>
</dbReference>
<reference evidence="7" key="1">
    <citation type="submission" date="2020-06" db="EMBL/GenBank/DDBJ databases">
        <authorList>
            <person name="Li T."/>
            <person name="Hu X."/>
            <person name="Zhang T."/>
            <person name="Song X."/>
            <person name="Zhang H."/>
            <person name="Dai N."/>
            <person name="Sheng W."/>
            <person name="Hou X."/>
            <person name="Wei L."/>
        </authorList>
    </citation>
    <scope>NUCLEOTIDE SEQUENCE</scope>
    <source>
        <strain evidence="7">KEN1</strain>
        <tissue evidence="7">Leaf</tissue>
    </source>
</reference>
<evidence type="ECO:0000256" key="6">
    <source>
        <dbReference type="ARBA" id="ARBA00023136"/>
    </source>
</evidence>
<reference evidence="7" key="2">
    <citation type="journal article" date="2024" name="Plant">
        <title>Genomic evolution and insights into agronomic trait innovations of Sesamum species.</title>
        <authorList>
            <person name="Miao H."/>
            <person name="Wang L."/>
            <person name="Qu L."/>
            <person name="Liu H."/>
            <person name="Sun Y."/>
            <person name="Le M."/>
            <person name="Wang Q."/>
            <person name="Wei S."/>
            <person name="Zheng Y."/>
            <person name="Lin W."/>
            <person name="Duan Y."/>
            <person name="Cao H."/>
            <person name="Xiong S."/>
            <person name="Wang X."/>
            <person name="Wei L."/>
            <person name="Li C."/>
            <person name="Ma Q."/>
            <person name="Ju M."/>
            <person name="Zhao R."/>
            <person name="Li G."/>
            <person name="Mu C."/>
            <person name="Tian Q."/>
            <person name="Mei H."/>
            <person name="Zhang T."/>
            <person name="Gao T."/>
            <person name="Zhang H."/>
        </authorList>
    </citation>
    <scope>NUCLEOTIDE SEQUENCE</scope>
    <source>
        <strain evidence="7">KEN1</strain>
    </source>
</reference>
<dbReference type="PANTHER" id="PTHR47956:SF28">
    <property type="entry name" value="EUPATOLIDE SYNTHASE"/>
    <property type="match status" value="1"/>
</dbReference>
<evidence type="ECO:0000256" key="4">
    <source>
        <dbReference type="ARBA" id="ARBA00022989"/>
    </source>
</evidence>
<dbReference type="Pfam" id="PF00067">
    <property type="entry name" value="p450"/>
    <property type="match status" value="1"/>
</dbReference>